<dbReference type="EMBL" id="CP002869">
    <property type="protein sequence ID" value="AEI41768.1"/>
    <property type="molecule type" value="Genomic_DNA"/>
</dbReference>
<evidence type="ECO:0000313" key="1">
    <source>
        <dbReference type="EMBL" id="AEI41768.1"/>
    </source>
</evidence>
<dbReference type="Proteomes" id="UP000006620">
    <property type="component" value="Chromosome"/>
</dbReference>
<name>F8FDA8_PAEMK</name>
<evidence type="ECO:0000313" key="2">
    <source>
        <dbReference type="Proteomes" id="UP000006620"/>
    </source>
</evidence>
<dbReference type="AlphaFoldDB" id="F8FDA8"/>
<dbReference type="SUPFAM" id="SSF142906">
    <property type="entry name" value="YjbR-like"/>
    <property type="match status" value="1"/>
</dbReference>
<organism evidence="1 2">
    <name type="scientific">Paenibacillus mucilaginosus (strain KNP414)</name>
    <dbReference type="NCBI Taxonomy" id="1036673"/>
    <lineage>
        <taxon>Bacteria</taxon>
        <taxon>Bacillati</taxon>
        <taxon>Bacillota</taxon>
        <taxon>Bacilli</taxon>
        <taxon>Bacillales</taxon>
        <taxon>Paenibacillaceae</taxon>
        <taxon>Paenibacillus</taxon>
    </lineage>
</organism>
<dbReference type="PATRIC" id="fig|1036673.3.peg.2952"/>
<dbReference type="KEGG" id="pms:KNP414_03210"/>
<reference evidence="2" key="1">
    <citation type="submission" date="2011-06" db="EMBL/GenBank/DDBJ databases">
        <title>Complete genome sequence of Paenibacillus mucilaginosus KNP414.</title>
        <authorList>
            <person name="Wang J."/>
            <person name="Hu S."/>
            <person name="Hu X."/>
            <person name="Zhang B."/>
            <person name="Dong D."/>
            <person name="Zhang S."/>
            <person name="Zhao K."/>
            <person name="Wu D."/>
        </authorList>
    </citation>
    <scope>NUCLEOTIDE SEQUENCE [LARGE SCALE GENOMIC DNA]</scope>
    <source>
        <strain evidence="2">KNP414</strain>
    </source>
</reference>
<evidence type="ECO:0008006" key="3">
    <source>
        <dbReference type="Google" id="ProtNLM"/>
    </source>
</evidence>
<protein>
    <recommendedName>
        <fullName evidence="3">Phosphoribosylglycinamide formyltransferase</fullName>
    </recommendedName>
</protein>
<reference evidence="1 2" key="2">
    <citation type="journal article" date="2013" name="Genome Announc.">
        <title>Genome Sequence of Growth-Improving Paenibacillus mucilaginosus Strain KNP414.</title>
        <authorList>
            <person name="Lu J.J."/>
            <person name="Wang J.F."/>
            <person name="Hu X.F."/>
        </authorList>
    </citation>
    <scope>NUCLEOTIDE SEQUENCE [LARGE SCALE GENOMIC DNA]</scope>
    <source>
        <strain evidence="1 2">KNP414</strain>
    </source>
</reference>
<gene>
    <name evidence="1" type="ordered locus">KNP414_03210</name>
</gene>
<accession>F8FDA8</accession>
<dbReference type="InterPro" id="IPR038056">
    <property type="entry name" value="YjbR-like_sf"/>
</dbReference>
<dbReference type="RefSeq" id="WP_013916927.1">
    <property type="nucleotide sequence ID" value="NC_015690.1"/>
</dbReference>
<sequence length="69" mass="8043">MLAESEPEMYFIPPYVGRLGWIGMRLDRGADWEAIAGVITDAYLCRAPKKYIESIAFQEMIPKYKYSYE</sequence>
<proteinExistence type="predicted"/>
<dbReference type="HOGENOM" id="CLU_2918310_0_0_9"/>